<dbReference type="GO" id="GO:0003796">
    <property type="term" value="F:lysozyme activity"/>
    <property type="evidence" value="ECO:0007669"/>
    <property type="project" value="InterPro"/>
</dbReference>
<sequence>MDVHPYYQRGATFSGVEYAWIKMTDGAAVYAMKRDGRVWTADEHARRLREAGIPFGGYCYAQPGNGAAEARVLLAECDRLGGTGVAPAVDIEDNPNIYTWSTRDAVDHGRAFCAEVRRRGRRPAVYMNASKMQACRPGEWPEDPVIWVARYGRAPEASGVYRGHYDVHQFREDGNLPGSAGRVDWNQAYTLAHLTASGPGGGPTPNPNPTEDDDMITAPAGTDDHINVIVKGKGSLYLACSWGQTVDVHSILFYGDTGPGAKETGVGGGYDGGLRNPPERWTFQPNKPGPVRVPVGAAMATIRYTARHSFGIGVA</sequence>
<dbReference type="Proteomes" id="UP000093695">
    <property type="component" value="Chromosome"/>
</dbReference>
<dbReference type="PROSITE" id="PS51904">
    <property type="entry name" value="GLYCOSYL_HYDROL_F25_2"/>
    <property type="match status" value="1"/>
</dbReference>
<dbReference type="GO" id="GO:0016998">
    <property type="term" value="P:cell wall macromolecule catabolic process"/>
    <property type="evidence" value="ECO:0007669"/>
    <property type="project" value="InterPro"/>
</dbReference>
<comment type="similarity">
    <text evidence="1">Belongs to the glycosyl hydrolase 25 family.</text>
</comment>
<evidence type="ECO:0000256" key="1">
    <source>
        <dbReference type="ARBA" id="ARBA00010646"/>
    </source>
</evidence>
<dbReference type="Gene3D" id="3.20.20.80">
    <property type="entry name" value="Glycosidases"/>
    <property type="match status" value="1"/>
</dbReference>
<dbReference type="KEGG" id="aori:SD37_11805"/>
<protein>
    <recommendedName>
        <fullName evidence="5">Lysozyme</fullName>
    </recommendedName>
</protein>
<keyword evidence="4" id="KW-1185">Reference proteome</keyword>
<reference evidence="3 4" key="1">
    <citation type="journal article" date="2015" name="Genome Announc.">
        <title>Draft Genome Sequence of Norvancomycin-Producing Strain Amycolatopsis orientalis CPCC200066.</title>
        <authorList>
            <person name="Lei X."/>
            <person name="Yuan F."/>
            <person name="Shi Y."/>
            <person name="Li X."/>
            <person name="Wang L."/>
            <person name="Hong B."/>
        </authorList>
    </citation>
    <scope>NUCLEOTIDE SEQUENCE [LARGE SCALE GENOMIC DNA]</scope>
    <source>
        <strain evidence="3 4">B-37</strain>
    </source>
</reference>
<evidence type="ECO:0000313" key="4">
    <source>
        <dbReference type="Proteomes" id="UP000093695"/>
    </source>
</evidence>
<evidence type="ECO:0008006" key="5">
    <source>
        <dbReference type="Google" id="ProtNLM"/>
    </source>
</evidence>
<dbReference type="SUPFAM" id="SSF51445">
    <property type="entry name" value="(Trans)glycosidases"/>
    <property type="match status" value="1"/>
</dbReference>
<feature type="region of interest" description="Disordered" evidence="2">
    <location>
        <begin position="194"/>
        <end position="214"/>
    </location>
</feature>
<dbReference type="Pfam" id="PF01183">
    <property type="entry name" value="Glyco_hydro_25"/>
    <property type="match status" value="1"/>
</dbReference>
<dbReference type="InterPro" id="IPR017853">
    <property type="entry name" value="GH"/>
</dbReference>
<dbReference type="PANTHER" id="PTHR34135">
    <property type="entry name" value="LYSOZYME"/>
    <property type="match status" value="1"/>
</dbReference>
<dbReference type="PANTHER" id="PTHR34135:SF2">
    <property type="entry name" value="LYSOZYME"/>
    <property type="match status" value="1"/>
</dbReference>
<dbReference type="GO" id="GO:0016052">
    <property type="term" value="P:carbohydrate catabolic process"/>
    <property type="evidence" value="ECO:0007669"/>
    <property type="project" value="TreeGrafter"/>
</dbReference>
<evidence type="ECO:0000256" key="2">
    <source>
        <dbReference type="SAM" id="MobiDB-lite"/>
    </source>
</evidence>
<dbReference type="InterPro" id="IPR002053">
    <property type="entry name" value="Glyco_hydro_25"/>
</dbReference>
<evidence type="ECO:0000313" key="3">
    <source>
        <dbReference type="EMBL" id="ANN16263.1"/>
    </source>
</evidence>
<dbReference type="EMBL" id="CP016174">
    <property type="protein sequence ID" value="ANN16263.1"/>
    <property type="molecule type" value="Genomic_DNA"/>
</dbReference>
<dbReference type="STRING" id="31958.SD37_11805"/>
<accession>A0A193BVR7</accession>
<gene>
    <name evidence="3" type="ORF">SD37_11805</name>
</gene>
<proteinExistence type="inferred from homology"/>
<dbReference type="GO" id="GO:0009253">
    <property type="term" value="P:peptidoglycan catabolic process"/>
    <property type="evidence" value="ECO:0007669"/>
    <property type="project" value="InterPro"/>
</dbReference>
<organism evidence="3 4">
    <name type="scientific">Amycolatopsis orientalis</name>
    <name type="common">Nocardia orientalis</name>
    <dbReference type="NCBI Taxonomy" id="31958"/>
    <lineage>
        <taxon>Bacteria</taxon>
        <taxon>Bacillati</taxon>
        <taxon>Actinomycetota</taxon>
        <taxon>Actinomycetes</taxon>
        <taxon>Pseudonocardiales</taxon>
        <taxon>Pseudonocardiaceae</taxon>
        <taxon>Amycolatopsis</taxon>
    </lineage>
</organism>
<name>A0A193BVR7_AMYOR</name>
<dbReference type="AlphaFoldDB" id="A0A193BVR7"/>